<dbReference type="Proteomes" id="UP001152795">
    <property type="component" value="Unassembled WGS sequence"/>
</dbReference>
<feature type="compositionally biased region" description="Acidic residues" evidence="1">
    <location>
        <begin position="161"/>
        <end position="172"/>
    </location>
</feature>
<evidence type="ECO:0000313" key="3">
    <source>
        <dbReference type="Proteomes" id="UP001152795"/>
    </source>
</evidence>
<dbReference type="AlphaFoldDB" id="A0A7D9DJF5"/>
<feature type="region of interest" description="Disordered" evidence="1">
    <location>
        <begin position="158"/>
        <end position="191"/>
    </location>
</feature>
<keyword evidence="3" id="KW-1185">Reference proteome</keyword>
<protein>
    <submittedName>
        <fullName evidence="2">Uncharacterized protein</fullName>
    </submittedName>
</protein>
<dbReference type="EMBL" id="CACRXK020001136">
    <property type="protein sequence ID" value="CAB3987213.1"/>
    <property type="molecule type" value="Genomic_DNA"/>
</dbReference>
<reference evidence="2" key="1">
    <citation type="submission" date="2020-04" db="EMBL/GenBank/DDBJ databases">
        <authorList>
            <person name="Alioto T."/>
            <person name="Alioto T."/>
            <person name="Gomez Garrido J."/>
        </authorList>
    </citation>
    <scope>NUCLEOTIDE SEQUENCE</scope>
    <source>
        <strain evidence="2">A484AB</strain>
    </source>
</reference>
<name>A0A7D9DJF5_PARCT</name>
<evidence type="ECO:0000256" key="1">
    <source>
        <dbReference type="SAM" id="MobiDB-lite"/>
    </source>
</evidence>
<organism evidence="2 3">
    <name type="scientific">Paramuricea clavata</name>
    <name type="common">Red gorgonian</name>
    <name type="synonym">Violescent sea-whip</name>
    <dbReference type="NCBI Taxonomy" id="317549"/>
    <lineage>
        <taxon>Eukaryota</taxon>
        <taxon>Metazoa</taxon>
        <taxon>Cnidaria</taxon>
        <taxon>Anthozoa</taxon>
        <taxon>Octocorallia</taxon>
        <taxon>Malacalcyonacea</taxon>
        <taxon>Plexauridae</taxon>
        <taxon>Paramuricea</taxon>
    </lineage>
</organism>
<gene>
    <name evidence="2" type="ORF">PACLA_8A055679</name>
</gene>
<proteinExistence type="predicted"/>
<evidence type="ECO:0000313" key="2">
    <source>
        <dbReference type="EMBL" id="CAB3987213.1"/>
    </source>
</evidence>
<sequence>MNGNKKQKEKLKKDSPGDYELIQNVLNVKERHMQKNVPLRYVFQLLCCYKKDCFHPLCKQGRKQEQSCWYEGGLPLSFVPLPVSDKSRPHGWEDCPKCSPGKCAGHYLQPAEVIALHQAGKYNPQKVPPSKSIKDFFKSKNGNGATESEIEKIAKQIMLPVEEESSDSEDEVSQTCQKRDPEAESQNTQDVPWVQCDICQD</sequence>
<accession>A0A7D9DJF5</accession>
<comment type="caution">
    <text evidence="2">The sequence shown here is derived from an EMBL/GenBank/DDBJ whole genome shotgun (WGS) entry which is preliminary data.</text>
</comment>